<evidence type="ECO:0000313" key="3">
    <source>
        <dbReference type="Proteomes" id="UP000030585"/>
    </source>
</evidence>
<organism evidence="2 3">
    <name type="scientific">Xanthomonas citri pv. fuscans</name>
    <dbReference type="NCBI Taxonomy" id="366649"/>
    <lineage>
        <taxon>Bacteria</taxon>
        <taxon>Pseudomonadati</taxon>
        <taxon>Pseudomonadota</taxon>
        <taxon>Gammaproteobacteria</taxon>
        <taxon>Lysobacterales</taxon>
        <taxon>Lysobacteraceae</taxon>
        <taxon>Xanthomonas</taxon>
    </lineage>
</organism>
<evidence type="ECO:0000256" key="1">
    <source>
        <dbReference type="SAM" id="Phobius"/>
    </source>
</evidence>
<name>A0AB34Q255_XANCI</name>
<reference evidence="3" key="1">
    <citation type="submission" date="2015-04" db="EMBL/GenBank/DDBJ databases">
        <title>Genome sequencing of pathogens of bean.</title>
        <authorList>
            <person name="Harrison J."/>
            <person name="Aritua V."/>
            <person name="Sapp M."/>
            <person name="Smith J."/>
            <person name="Studholme D.J."/>
        </authorList>
    </citation>
    <scope>NUCLEOTIDE SEQUENCE [LARGE SCALE GENOMIC DNA]</scope>
    <source>
        <strain evidence="3">NCPPB 1058</strain>
    </source>
</reference>
<keyword evidence="1" id="KW-0812">Transmembrane</keyword>
<gene>
    <name evidence="2" type="ORF">NY98_21535</name>
</gene>
<evidence type="ECO:0008006" key="4">
    <source>
        <dbReference type="Google" id="ProtNLM"/>
    </source>
</evidence>
<comment type="caution">
    <text evidence="2">The sequence shown here is derived from an EMBL/GenBank/DDBJ whole genome shotgun (WGS) entry which is preliminary data.</text>
</comment>
<keyword evidence="1" id="KW-1133">Transmembrane helix</keyword>
<protein>
    <recommendedName>
        <fullName evidence="4">DUF2523 domain-containing protein</fullName>
    </recommendedName>
</protein>
<dbReference type="InterPro" id="IPR019670">
    <property type="entry name" value="DUF2523"/>
</dbReference>
<dbReference type="EMBL" id="JSEY02000107">
    <property type="protein sequence ID" value="KGU49833.1"/>
    <property type="molecule type" value="Genomic_DNA"/>
</dbReference>
<feature type="transmembrane region" description="Helical" evidence="1">
    <location>
        <begin position="22"/>
        <end position="45"/>
    </location>
</feature>
<feature type="transmembrane region" description="Helical" evidence="1">
    <location>
        <begin position="66"/>
        <end position="89"/>
    </location>
</feature>
<dbReference type="AlphaFoldDB" id="A0AB34Q255"/>
<accession>A0AB34Q255</accession>
<dbReference type="Proteomes" id="UP000030585">
    <property type="component" value="Unassembled WGS sequence"/>
</dbReference>
<proteinExistence type="predicted"/>
<sequence>MGMVWEWITKGVLFLLGKLKDVAAGIVGKILGTFGLTLVSFEAVLPRLKDFITTNIAGLDGPAGQMLGYLGIGTAMSMVLSALTVRMTWKVFLVPKSVADSLGANQ</sequence>
<evidence type="ECO:0000313" key="2">
    <source>
        <dbReference type="EMBL" id="KGU49833.1"/>
    </source>
</evidence>
<dbReference type="RefSeq" id="WP_033483148.1">
    <property type="nucleotide sequence ID" value="NZ_CP012051.1"/>
</dbReference>
<dbReference type="Pfam" id="PF10734">
    <property type="entry name" value="DUF2523"/>
    <property type="match status" value="1"/>
</dbReference>
<keyword evidence="1" id="KW-0472">Membrane</keyword>